<organism evidence="1 2">
    <name type="scientific">Stieleria neptunia</name>
    <dbReference type="NCBI Taxonomy" id="2527979"/>
    <lineage>
        <taxon>Bacteria</taxon>
        <taxon>Pseudomonadati</taxon>
        <taxon>Planctomycetota</taxon>
        <taxon>Planctomycetia</taxon>
        <taxon>Pirellulales</taxon>
        <taxon>Pirellulaceae</taxon>
        <taxon>Stieleria</taxon>
    </lineage>
</organism>
<protein>
    <recommendedName>
        <fullName evidence="3">Glycosyl transferase family 11</fullName>
    </recommendedName>
</protein>
<proteinExistence type="predicted"/>
<name>A0A518HQN2_9BACT</name>
<dbReference type="EMBL" id="CP037423">
    <property type="protein sequence ID" value="QDV43150.1"/>
    <property type="molecule type" value="Genomic_DNA"/>
</dbReference>
<dbReference type="AlphaFoldDB" id="A0A518HQN2"/>
<dbReference type="RefSeq" id="WP_145387034.1">
    <property type="nucleotide sequence ID" value="NZ_CP037423.1"/>
</dbReference>
<evidence type="ECO:0008006" key="3">
    <source>
        <dbReference type="Google" id="ProtNLM"/>
    </source>
</evidence>
<keyword evidence="2" id="KW-1185">Reference proteome</keyword>
<evidence type="ECO:0000313" key="2">
    <source>
        <dbReference type="Proteomes" id="UP000319004"/>
    </source>
</evidence>
<reference evidence="1 2" key="1">
    <citation type="submission" date="2019-03" db="EMBL/GenBank/DDBJ databases">
        <title>Deep-cultivation of Planctomycetes and their phenomic and genomic characterization uncovers novel biology.</title>
        <authorList>
            <person name="Wiegand S."/>
            <person name="Jogler M."/>
            <person name="Boedeker C."/>
            <person name="Pinto D."/>
            <person name="Vollmers J."/>
            <person name="Rivas-Marin E."/>
            <person name="Kohn T."/>
            <person name="Peeters S.H."/>
            <person name="Heuer A."/>
            <person name="Rast P."/>
            <person name="Oberbeckmann S."/>
            <person name="Bunk B."/>
            <person name="Jeske O."/>
            <person name="Meyerdierks A."/>
            <person name="Storesund J.E."/>
            <person name="Kallscheuer N."/>
            <person name="Luecker S."/>
            <person name="Lage O.M."/>
            <person name="Pohl T."/>
            <person name="Merkel B.J."/>
            <person name="Hornburger P."/>
            <person name="Mueller R.-W."/>
            <person name="Bruemmer F."/>
            <person name="Labrenz M."/>
            <person name="Spormann A.M."/>
            <person name="Op den Camp H."/>
            <person name="Overmann J."/>
            <person name="Amann R."/>
            <person name="Jetten M.S.M."/>
            <person name="Mascher T."/>
            <person name="Medema M.H."/>
            <person name="Devos D.P."/>
            <person name="Kaster A.-K."/>
            <person name="Ovreas L."/>
            <person name="Rohde M."/>
            <person name="Galperin M.Y."/>
            <person name="Jogler C."/>
        </authorList>
    </citation>
    <scope>NUCLEOTIDE SEQUENCE [LARGE SCALE GENOMIC DNA]</scope>
    <source>
        <strain evidence="1 2">Enr13</strain>
    </source>
</reference>
<accession>A0A518HQN2</accession>
<evidence type="ECO:0000313" key="1">
    <source>
        <dbReference type="EMBL" id="QDV43150.1"/>
    </source>
</evidence>
<gene>
    <name evidence="1" type="ORF">Enr13x_30040</name>
</gene>
<dbReference type="Gene3D" id="3.40.50.11350">
    <property type="match status" value="1"/>
</dbReference>
<sequence length="306" mass="34678">MSQPLYYVHDVGGMCNRIFPFAHLIATSVVTDRPLANPTFTKYEHYFVGTNENQRDAFWENAGIRAPQLKLSNWRGRFKLARRLNASRVQVRSENELLDVEGLRTGGKLDEVRWISALYAIDNSAFAQQAALIKSCFRPVPEIERSANDCVDRLRRHCDVVIGVHIRQGDYAGHSGGMMFFETSEYRELMDQAVATWHDQSVGFLICSNVPQPDDSFDGLTWQMGPGSEIADLTALSMCDFLIGPPSTFSEWASYVGAVPRFVWNRKYEQMYQVLTKPLTKENFVVHGGRGFGKFSSRISNSLSER</sequence>
<dbReference type="KEGG" id="snep:Enr13x_30040"/>
<dbReference type="OrthoDB" id="257809at2"/>
<dbReference type="Proteomes" id="UP000319004">
    <property type="component" value="Chromosome"/>
</dbReference>